<evidence type="ECO:0000313" key="11">
    <source>
        <dbReference type="EMBL" id="ODV91623.1"/>
    </source>
</evidence>
<accession>A0A1E4TIR8</accession>
<dbReference type="EMBL" id="KV453841">
    <property type="protein sequence ID" value="ODV91623.1"/>
    <property type="molecule type" value="Genomic_DNA"/>
</dbReference>
<dbReference type="GO" id="GO:0005774">
    <property type="term" value="C:vacuolar membrane"/>
    <property type="evidence" value="ECO:0007669"/>
    <property type="project" value="UniProtKB-SubCell"/>
</dbReference>
<dbReference type="GO" id="GO:0032266">
    <property type="term" value="F:phosphatidylinositol-3-phosphate binding"/>
    <property type="evidence" value="ECO:0007669"/>
    <property type="project" value="InterPro"/>
</dbReference>
<keyword evidence="5" id="KW-0967">Endosome</keyword>
<keyword evidence="12" id="KW-1185">Reference proteome</keyword>
<evidence type="ECO:0000256" key="8">
    <source>
        <dbReference type="ARBA" id="ARBA00033774"/>
    </source>
</evidence>
<dbReference type="SMART" id="SM00312">
    <property type="entry name" value="PX"/>
    <property type="match status" value="1"/>
</dbReference>
<reference evidence="12" key="1">
    <citation type="submission" date="2016-02" db="EMBL/GenBank/DDBJ databases">
        <title>Comparative genomics of biotechnologically important yeasts.</title>
        <authorList>
            <consortium name="DOE Joint Genome Institute"/>
            <person name="Riley R."/>
            <person name="Haridas S."/>
            <person name="Wolfe K.H."/>
            <person name="Lopes M.R."/>
            <person name="Hittinger C.T."/>
            <person name="Goker M."/>
            <person name="Salamov A."/>
            <person name="Wisecaver J."/>
            <person name="Long T.M."/>
            <person name="Aerts A.L."/>
            <person name="Barry K."/>
            <person name="Choi C."/>
            <person name="Clum A."/>
            <person name="Coughlan A.Y."/>
            <person name="Deshpande S."/>
            <person name="Douglass A.P."/>
            <person name="Hanson S.J."/>
            <person name="Klenk H.-P."/>
            <person name="Labutti K."/>
            <person name="Lapidus A."/>
            <person name="Lindquist E."/>
            <person name="Lipzen A."/>
            <person name="Meier-Kolthoff J.P."/>
            <person name="Ohm R.A."/>
            <person name="Otillar R.P."/>
            <person name="Pangilinan J."/>
            <person name="Peng Y."/>
            <person name="Rokas A."/>
            <person name="Rosa C.A."/>
            <person name="Scheuner C."/>
            <person name="Sibirny A.A."/>
            <person name="Slot J.C."/>
            <person name="Stielow J.B."/>
            <person name="Sun H."/>
            <person name="Kurtzman C.P."/>
            <person name="Blackwell M."/>
            <person name="Jeffries T.W."/>
            <person name="Grigoriev I.V."/>
        </authorList>
    </citation>
    <scope>NUCLEOTIDE SEQUENCE [LARGE SCALE GENOMIC DNA]</scope>
    <source>
        <strain evidence="12">NRRL Y-17796</strain>
    </source>
</reference>
<dbReference type="PANTHER" id="PTHR10555">
    <property type="entry name" value="SORTING NEXIN"/>
    <property type="match status" value="1"/>
</dbReference>
<comment type="function">
    <text evidence="7">Recruits the lipid transfer protein VPS13 to endosomal and vacuolar membranes.</text>
</comment>
<dbReference type="PANTHER" id="PTHR10555:SF170">
    <property type="entry name" value="FI18122P1"/>
    <property type="match status" value="1"/>
</dbReference>
<keyword evidence="6" id="KW-0472">Membrane</keyword>
<keyword evidence="4" id="KW-0926">Vacuole</keyword>
<dbReference type="Proteomes" id="UP000095023">
    <property type="component" value="Unassembled WGS sequence"/>
</dbReference>
<evidence type="ECO:0000256" key="5">
    <source>
        <dbReference type="ARBA" id="ARBA00022753"/>
    </source>
</evidence>
<evidence type="ECO:0000313" key="12">
    <source>
        <dbReference type="Proteomes" id="UP000095023"/>
    </source>
</evidence>
<feature type="domain" description="PX" evidence="10">
    <location>
        <begin position="58"/>
        <end position="171"/>
    </location>
</feature>
<dbReference type="CDD" id="cd07280">
    <property type="entry name" value="PX_YPT35"/>
    <property type="match status" value="1"/>
</dbReference>
<dbReference type="Pfam" id="PF00787">
    <property type="entry name" value="PX"/>
    <property type="match status" value="1"/>
</dbReference>
<dbReference type="InterPro" id="IPR037917">
    <property type="entry name" value="Ypt35_PX"/>
</dbReference>
<name>A0A1E4TIR8_9ASCO</name>
<organism evidence="11 12">
    <name type="scientific">Tortispora caseinolytica NRRL Y-17796</name>
    <dbReference type="NCBI Taxonomy" id="767744"/>
    <lineage>
        <taxon>Eukaryota</taxon>
        <taxon>Fungi</taxon>
        <taxon>Dikarya</taxon>
        <taxon>Ascomycota</taxon>
        <taxon>Saccharomycotina</taxon>
        <taxon>Trigonopsidomycetes</taxon>
        <taxon>Trigonopsidales</taxon>
        <taxon>Trigonopsidaceae</taxon>
        <taxon>Tortispora</taxon>
    </lineage>
</organism>
<evidence type="ECO:0000256" key="1">
    <source>
        <dbReference type="ARBA" id="ARBA00004148"/>
    </source>
</evidence>
<dbReference type="GO" id="GO:0010008">
    <property type="term" value="C:endosome membrane"/>
    <property type="evidence" value="ECO:0007669"/>
    <property type="project" value="UniProtKB-SubCell"/>
</dbReference>
<comment type="subcellular location">
    <subcellularLocation>
        <location evidence="2">Endosome membrane</location>
        <topology evidence="2">Peripheral membrane protein</topology>
    </subcellularLocation>
    <subcellularLocation>
        <location evidence="1">Vacuole membrane</location>
        <topology evidence="1">Peripheral membrane protein</topology>
    </subcellularLocation>
</comment>
<dbReference type="PROSITE" id="PS50195">
    <property type="entry name" value="PX"/>
    <property type="match status" value="1"/>
</dbReference>
<proteinExistence type="inferred from homology"/>
<evidence type="ECO:0000256" key="2">
    <source>
        <dbReference type="ARBA" id="ARBA00004481"/>
    </source>
</evidence>
<evidence type="ECO:0000259" key="10">
    <source>
        <dbReference type="PROSITE" id="PS50195"/>
    </source>
</evidence>
<dbReference type="InterPro" id="IPR001683">
    <property type="entry name" value="PX_dom"/>
</dbReference>
<comment type="similarity">
    <text evidence="3">Belongs to the YPT35 family.</text>
</comment>
<evidence type="ECO:0000256" key="7">
    <source>
        <dbReference type="ARBA" id="ARBA00033728"/>
    </source>
</evidence>
<dbReference type="OrthoDB" id="10254720at2759"/>
<dbReference type="InterPro" id="IPR036871">
    <property type="entry name" value="PX_dom_sf"/>
</dbReference>
<evidence type="ECO:0000256" key="3">
    <source>
        <dbReference type="ARBA" id="ARBA00007426"/>
    </source>
</evidence>
<protein>
    <recommendedName>
        <fullName evidence="8">Endosomal/vacuolar adapter protein YPT35</fullName>
    </recommendedName>
    <alternativeName>
        <fullName evidence="9">PX domain-containing protein YPT35</fullName>
    </alternativeName>
</protein>
<gene>
    <name evidence="11" type="ORF">CANCADRAFT_42259</name>
</gene>
<evidence type="ECO:0000256" key="6">
    <source>
        <dbReference type="ARBA" id="ARBA00023136"/>
    </source>
</evidence>
<evidence type="ECO:0000256" key="4">
    <source>
        <dbReference type="ARBA" id="ARBA00022554"/>
    </source>
</evidence>
<dbReference type="Gene3D" id="3.30.1520.10">
    <property type="entry name" value="Phox-like domain"/>
    <property type="match status" value="1"/>
</dbReference>
<dbReference type="AlphaFoldDB" id="A0A1E4TIR8"/>
<dbReference type="SUPFAM" id="SSF64268">
    <property type="entry name" value="PX domain"/>
    <property type="match status" value="1"/>
</dbReference>
<sequence>MSRRKSRSSSATLNSAIPRSILQQNILHAVAPEPIESAHQITLEDAVSSGTSKPGVWAMRVWVGDYTIVKTQLGSEYVAWNILVETLDGATIRKIKRYSEFCDLRSSLLEELEQSEPRSIPTLPQLPPKAMISRFRPDFLEKRREGLEYFLTCVLLNPVFANTDSVRRWLA</sequence>
<evidence type="ECO:0000256" key="9">
    <source>
        <dbReference type="ARBA" id="ARBA00033785"/>
    </source>
</evidence>